<feature type="domain" description="CobB/CobQ-like glutamine amidotransferase" evidence="7">
    <location>
        <begin position="660"/>
        <end position="859"/>
    </location>
</feature>
<dbReference type="Pfam" id="PF00155">
    <property type="entry name" value="Aminotran_1_2"/>
    <property type="match status" value="1"/>
</dbReference>
<dbReference type="InterPro" id="IPR011698">
    <property type="entry name" value="GATase_3"/>
</dbReference>
<dbReference type="Gene3D" id="3.90.1150.10">
    <property type="entry name" value="Aspartate Aminotransferase, domain 1"/>
    <property type="match status" value="1"/>
</dbReference>
<dbReference type="Gene3D" id="3.40.50.880">
    <property type="match status" value="1"/>
</dbReference>
<organism evidence="8 9">
    <name type="scientific">Humidesulfovibrio mexicanus</name>
    <dbReference type="NCBI Taxonomy" id="147047"/>
    <lineage>
        <taxon>Bacteria</taxon>
        <taxon>Pseudomonadati</taxon>
        <taxon>Thermodesulfobacteriota</taxon>
        <taxon>Desulfovibrionia</taxon>
        <taxon>Desulfovibrionales</taxon>
        <taxon>Desulfovibrionaceae</taxon>
        <taxon>Humidesulfovibrio</taxon>
    </lineage>
</organism>
<dbReference type="InterPro" id="IPR029062">
    <property type="entry name" value="Class_I_gatase-like"/>
</dbReference>
<evidence type="ECO:0000256" key="4">
    <source>
        <dbReference type="HAMAP-Rule" id="MF_00028"/>
    </source>
</evidence>
<dbReference type="PANTHER" id="PTHR21343">
    <property type="entry name" value="DETHIOBIOTIN SYNTHETASE"/>
    <property type="match status" value="1"/>
</dbReference>
<dbReference type="GO" id="GO:0015420">
    <property type="term" value="F:ABC-type vitamin B12 transporter activity"/>
    <property type="evidence" value="ECO:0007669"/>
    <property type="project" value="UniProtKB-UniRule"/>
</dbReference>
<dbReference type="InterPro" id="IPR004839">
    <property type="entry name" value="Aminotransferase_I/II_large"/>
</dbReference>
<dbReference type="InterPro" id="IPR015424">
    <property type="entry name" value="PyrdxlP-dep_Trfase"/>
</dbReference>
<gene>
    <name evidence="4" type="primary">cobQ</name>
    <name evidence="8" type="ORF">SAMN04488503_1697</name>
</gene>
<dbReference type="SUPFAM" id="SSF53383">
    <property type="entry name" value="PLP-dependent transferases"/>
    <property type="match status" value="1"/>
</dbReference>
<dbReference type="InterPro" id="IPR015422">
    <property type="entry name" value="PyrdxlP-dep_Trfase_small"/>
</dbReference>
<dbReference type="NCBIfam" id="NF001989">
    <property type="entry name" value="PRK00784.1"/>
    <property type="match status" value="1"/>
</dbReference>
<dbReference type="PROSITE" id="PS51274">
    <property type="entry name" value="GATASE_COBBQ"/>
    <property type="match status" value="1"/>
</dbReference>
<dbReference type="GO" id="GO:0003824">
    <property type="term" value="F:catalytic activity"/>
    <property type="evidence" value="ECO:0007669"/>
    <property type="project" value="InterPro"/>
</dbReference>
<dbReference type="OrthoDB" id="9808302at2"/>
<keyword evidence="9" id="KW-1185">Reference proteome</keyword>
<evidence type="ECO:0000256" key="1">
    <source>
        <dbReference type="ARBA" id="ARBA00004953"/>
    </source>
</evidence>
<keyword evidence="2 4" id="KW-0169">Cobalamin biosynthesis</keyword>
<dbReference type="UniPathway" id="UPA00148"/>
<dbReference type="InterPro" id="IPR004838">
    <property type="entry name" value="NHTrfase_class1_PyrdxlP-BS"/>
</dbReference>
<protein>
    <recommendedName>
        <fullName evidence="4">Cobyric acid synthase</fullName>
    </recommendedName>
</protein>
<dbReference type="InterPro" id="IPR002586">
    <property type="entry name" value="CobQ/CobB/MinD/ParA_Nub-bd_dom"/>
</dbReference>
<dbReference type="Gene3D" id="3.40.50.300">
    <property type="entry name" value="P-loop containing nucleotide triphosphate hydrolases"/>
    <property type="match status" value="1"/>
</dbReference>
<dbReference type="InterPro" id="IPR027417">
    <property type="entry name" value="P-loop_NTPase"/>
</dbReference>
<feature type="domain" description="Aminotransferase class I/classII large" evidence="5">
    <location>
        <begin position="48"/>
        <end position="385"/>
    </location>
</feature>
<keyword evidence="3 4" id="KW-0315">Glutamine amidotransferase</keyword>
<comment type="function">
    <text evidence="4">Catalyzes amidations at positions B, D, E, and G on adenosylcobyrinic A,C-diamide. NH(2) groups are provided by glutamine, and one molecule of ATP is hydrogenolyzed for each amidation.</text>
</comment>
<dbReference type="AlphaFoldDB" id="A0A238ZZE5"/>
<comment type="pathway">
    <text evidence="1 4">Cofactor biosynthesis; adenosylcobalamin biosynthesis.</text>
</comment>
<reference evidence="8 9" key="1">
    <citation type="submission" date="2017-06" db="EMBL/GenBank/DDBJ databases">
        <authorList>
            <person name="Kim H.J."/>
            <person name="Triplett B.A."/>
        </authorList>
    </citation>
    <scope>NUCLEOTIDE SEQUENCE [LARGE SCALE GENOMIC DNA]</scope>
    <source>
        <strain evidence="8 9">DSM 13116</strain>
    </source>
</reference>
<dbReference type="InterPro" id="IPR033949">
    <property type="entry name" value="CobQ_GATase1"/>
</dbReference>
<evidence type="ECO:0000256" key="2">
    <source>
        <dbReference type="ARBA" id="ARBA00022573"/>
    </source>
</evidence>
<dbReference type="Pfam" id="PF07685">
    <property type="entry name" value="GATase_3"/>
    <property type="match status" value="1"/>
</dbReference>
<dbReference type="Pfam" id="PF01656">
    <property type="entry name" value="CbiA"/>
    <property type="match status" value="1"/>
</dbReference>
<evidence type="ECO:0000259" key="6">
    <source>
        <dbReference type="Pfam" id="PF01656"/>
    </source>
</evidence>
<dbReference type="CDD" id="cd01750">
    <property type="entry name" value="GATase1_CobQ"/>
    <property type="match status" value="1"/>
</dbReference>
<evidence type="ECO:0000259" key="7">
    <source>
        <dbReference type="Pfam" id="PF07685"/>
    </source>
</evidence>
<dbReference type="Gene3D" id="3.40.640.10">
    <property type="entry name" value="Type I PLP-dependent aspartate aminotransferase-like (Major domain)"/>
    <property type="match status" value="1"/>
</dbReference>
<dbReference type="CDD" id="cd00609">
    <property type="entry name" value="AAT_like"/>
    <property type="match status" value="1"/>
</dbReference>
<dbReference type="NCBIfam" id="TIGR00313">
    <property type="entry name" value="cobQ"/>
    <property type="match status" value="1"/>
</dbReference>
<proteinExistence type="inferred from homology"/>
<feature type="active site" description="Nucleophile" evidence="4">
    <location>
        <position position="738"/>
    </location>
</feature>
<evidence type="ECO:0000313" key="9">
    <source>
        <dbReference type="Proteomes" id="UP000198324"/>
    </source>
</evidence>
<name>A0A238ZZE5_9BACT</name>
<comment type="similarity">
    <text evidence="4">Belongs to the CobB/CobQ family. CobQ subfamily.</text>
</comment>
<dbReference type="SUPFAM" id="SSF52317">
    <property type="entry name" value="Class I glutamine amidotransferase-like"/>
    <property type="match status" value="1"/>
</dbReference>
<dbReference type="HAMAP" id="MF_00028">
    <property type="entry name" value="CobQ"/>
    <property type="match status" value="1"/>
</dbReference>
<dbReference type="InterPro" id="IPR004459">
    <property type="entry name" value="CobQ_synth"/>
</dbReference>
<evidence type="ECO:0000313" key="8">
    <source>
        <dbReference type="EMBL" id="SNR88228.1"/>
    </source>
</evidence>
<dbReference type="Proteomes" id="UP000198324">
    <property type="component" value="Unassembled WGS sequence"/>
</dbReference>
<evidence type="ECO:0000256" key="3">
    <source>
        <dbReference type="ARBA" id="ARBA00022962"/>
    </source>
</evidence>
<dbReference type="PANTHER" id="PTHR21343:SF1">
    <property type="entry name" value="COBYRIC ACID SYNTHASE"/>
    <property type="match status" value="1"/>
</dbReference>
<feature type="domain" description="CobQ/CobB/MinD/ParA nucleotide binding" evidence="6">
    <location>
        <begin position="406"/>
        <end position="632"/>
    </location>
</feature>
<dbReference type="PROSITE" id="PS00105">
    <property type="entry name" value="AA_TRANSFER_CLASS_1"/>
    <property type="match status" value="1"/>
</dbReference>
<dbReference type="RefSeq" id="WP_089273694.1">
    <property type="nucleotide sequence ID" value="NZ_FZOC01000003.1"/>
</dbReference>
<feature type="active site" evidence="4">
    <location>
        <position position="853"/>
    </location>
</feature>
<dbReference type="GO" id="GO:0009236">
    <property type="term" value="P:cobalamin biosynthetic process"/>
    <property type="evidence" value="ECO:0007669"/>
    <property type="project" value="UniProtKB-UniRule"/>
</dbReference>
<evidence type="ECO:0000259" key="5">
    <source>
        <dbReference type="Pfam" id="PF00155"/>
    </source>
</evidence>
<dbReference type="InterPro" id="IPR015421">
    <property type="entry name" value="PyrdxlP-dep_Trfase_major"/>
</dbReference>
<dbReference type="CDD" id="cd05389">
    <property type="entry name" value="CobQ_N"/>
    <property type="match status" value="1"/>
</dbReference>
<dbReference type="EMBL" id="FZOC01000003">
    <property type="protein sequence ID" value="SNR88228.1"/>
    <property type="molecule type" value="Genomic_DNA"/>
</dbReference>
<accession>A0A238ZZE5</accession>
<sequence length="921" mass="97927">MRQSLLGGDTGASGLLGTIASPVHAADRYAHGGNVWKLAERAGVRPEELIDFSASLNPLGPPPWLPEAVSDALAQVRHYPDPEASDLTLAACELYKVWPTQAVAGSGASELLPEICRLAARQGLSRAIIPVPAYVDQDRCCRQAGLAVETLPCTAQKGFAPDMEGLAARLETPALVLLTSPGNPTGVCIPARHVRDLARAFPKCLFVVDESFADFVPGIDDEAAGGAGRLVRQRPDNVIVLVSLTKFYAVPGLRLGLCFASPDNAQALRRRLPPWNVGTLAQKVGARCLRDLEYRQRSIRETAALREALAAELREIPGLRVFPSQANFLLCRLDRVGMSAAPLFERLLSEGLAIRLCANFEGLDDSSFRIAVRPKEENARLVEALARFSGVAKAPAAIVRRKIPALMVQGTCSNAGKSVLAAGLCRILLEDGFDVAPFKAQNMSNNSAVTPDGREIGRAQATQAQACRLTPDARMNPVLLKPTGETGSQVLLHGHAVGVMNVREYHAFKPKAWEAVTSAYDSLSAEHQVMVLEGAGSPAEVNLKDQDIVNMKMALHAQAKVLLVGDIDRGGVFAALSGTFDILDEAERALVAGHVLNKFRGDASILGPALDFLYRRTGRPVLGVVPWLPELSGGALPEEDSLGVRNVVGDNSGKHADALDVAVVVPARIANFNDLDPLAAEPDVRLRLVQDPRELGAPDLVILPGSKNTIDDMRALRGAGLAAALRALPPTASVVGICAGLQMLGLGVADPHGLESSQREAEGFGLLPLRTELKPGKTLTRVGLVHAASGCAVRGYEIHHGDTVLDADIASLAVGQAAEPLLADASGRALAFGLAEARPEAFGLPRVWGTYVHGVFDDDGFRRYVLDGVRARKGLAPLGAPQTRFGLEPALERLADALRQHLDMARVYQIMGLQKPGGLLS</sequence>
<dbReference type="InterPro" id="IPR047045">
    <property type="entry name" value="CobQ_N"/>
</dbReference>
<dbReference type="GO" id="GO:0030170">
    <property type="term" value="F:pyridoxal phosphate binding"/>
    <property type="evidence" value="ECO:0007669"/>
    <property type="project" value="InterPro"/>
</dbReference>
<dbReference type="SUPFAM" id="SSF52540">
    <property type="entry name" value="P-loop containing nucleoside triphosphate hydrolases"/>
    <property type="match status" value="1"/>
</dbReference>